<name>A0ABU1A2K5_9FLAO</name>
<protein>
    <recommendedName>
        <fullName evidence="3">Outer membrane protein beta-barrel domain-containing protein</fullName>
    </recommendedName>
</protein>
<organism evidence="1 2">
    <name type="scientific">Mesonia profundi</name>
    <dbReference type="NCBI Taxonomy" id="3070998"/>
    <lineage>
        <taxon>Bacteria</taxon>
        <taxon>Pseudomonadati</taxon>
        <taxon>Bacteroidota</taxon>
        <taxon>Flavobacteriia</taxon>
        <taxon>Flavobacteriales</taxon>
        <taxon>Flavobacteriaceae</taxon>
        <taxon>Mesonia</taxon>
    </lineage>
</organism>
<dbReference type="RefSeq" id="WP_308864815.1">
    <property type="nucleotide sequence ID" value="NZ_JAVHUL010000027.1"/>
</dbReference>
<evidence type="ECO:0000313" key="2">
    <source>
        <dbReference type="Proteomes" id="UP001230915"/>
    </source>
</evidence>
<dbReference type="SUPFAM" id="SSF56935">
    <property type="entry name" value="Porins"/>
    <property type="match status" value="1"/>
</dbReference>
<dbReference type="Proteomes" id="UP001230915">
    <property type="component" value="Unassembled WGS sequence"/>
</dbReference>
<sequence>MLLNERFGENGKIRNSLFFYTEKFENDNSAYYKYFVEPEDITYTEQNSIQSKNLNLSNDFTISYAISENLYIESNNTLTLHNKNQENHLIFNGSNDIFQNLERQERELESKTQITRKTDYGVAVFDIYLGIKKGKENFIISPNQLEFQEEQNTKLSTNYDTSIDYQGIDAAFVFKNKKTTYSLTGGFKHFNEVLNTKSTSNYNGNTIEIDSLTGNNFAKHFEPHAQFKLETEVVKNLFFSSKIDAKIDYYTKNKFFNTFFLSNPQIRINLKKTKTGSYLFKYSYKTEIPRLNYFTDNYMVNSYRNLKLGIKEVKALKSHNYLFSYTLSKVEQRLHFNASISYILYKNGLSFYNRLSETTDISKLTYTAGEKTLAPQARITTYINPFLTTLKFGYQLRISEKPVQLNDNFTILNSQTSSYSFNATTFWKGIVNFKLLANYSINQTKSKNSYVKNKRYRFKLDSSFKIYDAYFINIESNAFIVASDFYETNSLNIEYRLKNKDWSLGLTIQNILNTKEYLLENAFEYSQSIQSYRAIERYAFIYGSFRF</sequence>
<evidence type="ECO:0000313" key="1">
    <source>
        <dbReference type="EMBL" id="MDQ7917940.1"/>
    </source>
</evidence>
<keyword evidence="2" id="KW-1185">Reference proteome</keyword>
<dbReference type="EMBL" id="JAVHUL010000027">
    <property type="protein sequence ID" value="MDQ7917940.1"/>
    <property type="molecule type" value="Genomic_DNA"/>
</dbReference>
<reference evidence="1 2" key="1">
    <citation type="submission" date="2023-08" db="EMBL/GenBank/DDBJ databases">
        <title>Mesonia sp. MT50, isolated from deep-sea sediment of the Mariana Trench.</title>
        <authorList>
            <person name="Fu H."/>
        </authorList>
    </citation>
    <scope>NUCLEOTIDE SEQUENCE [LARGE SCALE GENOMIC DNA]</scope>
    <source>
        <strain evidence="1 2">MT50</strain>
    </source>
</reference>
<evidence type="ECO:0008006" key="3">
    <source>
        <dbReference type="Google" id="ProtNLM"/>
    </source>
</evidence>
<proteinExistence type="predicted"/>
<gene>
    <name evidence="1" type="ORF">RBU60_10165</name>
</gene>
<comment type="caution">
    <text evidence="1">The sequence shown here is derived from an EMBL/GenBank/DDBJ whole genome shotgun (WGS) entry which is preliminary data.</text>
</comment>
<accession>A0ABU1A2K5</accession>